<dbReference type="GO" id="GO:0003950">
    <property type="term" value="F:NAD+ poly-ADP-ribosyltransferase activity"/>
    <property type="evidence" value="ECO:0007669"/>
    <property type="project" value="UniProtKB-UniRule"/>
</dbReference>
<evidence type="ECO:0000256" key="16">
    <source>
        <dbReference type="ARBA" id="ARBA00024945"/>
    </source>
</evidence>
<dbReference type="SUPFAM" id="SSF142921">
    <property type="entry name" value="WGR domain-like"/>
    <property type="match status" value="1"/>
</dbReference>
<dbReference type="GO" id="GO:0005730">
    <property type="term" value="C:nucleolus"/>
    <property type="evidence" value="ECO:0007669"/>
    <property type="project" value="TreeGrafter"/>
</dbReference>
<evidence type="ECO:0000259" key="23">
    <source>
        <dbReference type="PROSITE" id="PS51060"/>
    </source>
</evidence>
<evidence type="ECO:0000259" key="24">
    <source>
        <dbReference type="PROSITE" id="PS51977"/>
    </source>
</evidence>
<dbReference type="InterPro" id="IPR036616">
    <property type="entry name" value="Poly(ADP-ribose)pol_reg_dom_sf"/>
</dbReference>
<dbReference type="SMART" id="SM01336">
    <property type="entry name" value="zf-PARP"/>
    <property type="match status" value="2"/>
</dbReference>
<feature type="region of interest" description="Disordered" evidence="19">
    <location>
        <begin position="382"/>
        <end position="408"/>
    </location>
</feature>
<dbReference type="GO" id="GO:0016779">
    <property type="term" value="F:nucleotidyltransferase activity"/>
    <property type="evidence" value="ECO:0007669"/>
    <property type="project" value="UniProtKB-KW"/>
</dbReference>
<dbReference type="Gene3D" id="3.30.1740.10">
    <property type="entry name" value="Zinc finger, PARP-type"/>
    <property type="match status" value="2"/>
</dbReference>
<comment type="similarity">
    <text evidence="15">Belongs to the ARTD/PARP family.</text>
</comment>
<keyword evidence="13" id="KW-0238">DNA-binding</keyword>
<dbReference type="Gene3D" id="1.20.142.10">
    <property type="entry name" value="Poly(ADP-ribose) polymerase, regulatory domain"/>
    <property type="match status" value="1"/>
</dbReference>
<dbReference type="CDD" id="cd08001">
    <property type="entry name" value="WGR_PARP1_like"/>
    <property type="match status" value="1"/>
</dbReference>
<feature type="domain" description="PARP-type" evidence="20">
    <location>
        <begin position="109"/>
        <end position="181"/>
    </location>
</feature>
<evidence type="ECO:0000256" key="12">
    <source>
        <dbReference type="ARBA" id="ARBA00023027"/>
    </source>
</evidence>
<dbReference type="PANTHER" id="PTHR10459">
    <property type="entry name" value="DNA LIGASE"/>
    <property type="match status" value="1"/>
</dbReference>
<comment type="function">
    <text evidence="16">Involved in the base excision repair (BER) pathway, by catalyzing the poly(ADP-ribosyl)ation of a limited number of acceptor proteins involved in chromatin architecture and in DNA metabolism. This modification follows DNA damages and appears as an obligatory step in a detection/signaling pathway leading to the reparation of DNA strand breaks.</text>
</comment>
<reference evidence="25" key="1">
    <citation type="submission" date="2018-02" db="EMBL/GenBank/DDBJ databases">
        <authorList>
            <person name="Cohen D.B."/>
            <person name="Kent A.D."/>
        </authorList>
    </citation>
    <scope>NUCLEOTIDE SEQUENCE</scope>
</reference>
<dbReference type="InterPro" id="IPR049296">
    <property type="entry name" value="PARP1-like_PADR1_N"/>
</dbReference>
<protein>
    <recommendedName>
        <fullName evidence="18">Poly [ADP-ribose] polymerase</fullName>
        <shortName evidence="18">PARP</shortName>
        <ecNumber evidence="18">2.4.2.-</ecNumber>
    </recommendedName>
</protein>
<dbReference type="PROSITE" id="PS52007">
    <property type="entry name" value="PADR1"/>
    <property type="match status" value="1"/>
</dbReference>
<gene>
    <name evidence="25" type="ORF">FSB_LOCUS38664</name>
</gene>
<feature type="domain" description="BRCT" evidence="21">
    <location>
        <begin position="404"/>
        <end position="495"/>
    </location>
</feature>
<dbReference type="InterPro" id="IPR012982">
    <property type="entry name" value="PARP1-like_PADR1_Zn_ribbon"/>
</dbReference>
<evidence type="ECO:0000256" key="10">
    <source>
        <dbReference type="ARBA" id="ARBA00022771"/>
    </source>
</evidence>
<dbReference type="Pfam" id="PF05406">
    <property type="entry name" value="WGR"/>
    <property type="match status" value="1"/>
</dbReference>
<comment type="catalytic activity">
    <reaction evidence="1">
        <text>L-aspartyl-[protein] + NAD(+) = 4-O-(ADP-D-ribosyl)-L-aspartyl-[protein] + nicotinamide</text>
        <dbReference type="Rhea" id="RHEA:54424"/>
        <dbReference type="Rhea" id="RHEA-COMP:9867"/>
        <dbReference type="Rhea" id="RHEA-COMP:13832"/>
        <dbReference type="ChEBI" id="CHEBI:17154"/>
        <dbReference type="ChEBI" id="CHEBI:29961"/>
        <dbReference type="ChEBI" id="CHEBI:57540"/>
        <dbReference type="ChEBI" id="CHEBI:138102"/>
    </reaction>
</comment>
<evidence type="ECO:0000256" key="15">
    <source>
        <dbReference type="ARBA" id="ARBA00024347"/>
    </source>
</evidence>
<evidence type="ECO:0000256" key="11">
    <source>
        <dbReference type="ARBA" id="ARBA00022833"/>
    </source>
</evidence>
<keyword evidence="5 18" id="KW-0808">Transferase</keyword>
<keyword evidence="9" id="KW-0013">ADP-ribosylation</keyword>
<dbReference type="Gene3D" id="2.20.25.630">
    <property type="match status" value="1"/>
</dbReference>
<dbReference type="InterPro" id="IPR036420">
    <property type="entry name" value="BRCT_dom_sf"/>
</dbReference>
<evidence type="ECO:0000256" key="7">
    <source>
        <dbReference type="ARBA" id="ARBA00022723"/>
    </source>
</evidence>
<dbReference type="Pfam" id="PF00533">
    <property type="entry name" value="BRCT"/>
    <property type="match status" value="1"/>
</dbReference>
<keyword evidence="10" id="KW-0863">Zinc-finger</keyword>
<keyword evidence="4 18" id="KW-0328">Glycosyltransferase</keyword>
<organism evidence="25">
    <name type="scientific">Fagus sylvatica</name>
    <name type="common">Beechnut</name>
    <dbReference type="NCBI Taxonomy" id="28930"/>
    <lineage>
        <taxon>Eukaryota</taxon>
        <taxon>Viridiplantae</taxon>
        <taxon>Streptophyta</taxon>
        <taxon>Embryophyta</taxon>
        <taxon>Tracheophyta</taxon>
        <taxon>Spermatophyta</taxon>
        <taxon>Magnoliopsida</taxon>
        <taxon>eudicotyledons</taxon>
        <taxon>Gunneridae</taxon>
        <taxon>Pentapetalae</taxon>
        <taxon>rosids</taxon>
        <taxon>fabids</taxon>
        <taxon>Fagales</taxon>
        <taxon>Fagaceae</taxon>
        <taxon>Fagus</taxon>
    </lineage>
</organism>
<evidence type="ECO:0000256" key="8">
    <source>
        <dbReference type="ARBA" id="ARBA00022737"/>
    </source>
</evidence>
<dbReference type="SUPFAM" id="SSF47587">
    <property type="entry name" value="Domain of poly(ADP-ribose) polymerase"/>
    <property type="match status" value="1"/>
</dbReference>
<dbReference type="Gene3D" id="1.10.20.130">
    <property type="match status" value="1"/>
</dbReference>
<evidence type="ECO:0000259" key="21">
    <source>
        <dbReference type="PROSITE" id="PS50172"/>
    </source>
</evidence>
<dbReference type="InterPro" id="IPR050800">
    <property type="entry name" value="ARTD/PARP"/>
</dbReference>
<dbReference type="GO" id="GO:0070212">
    <property type="term" value="P:protein poly-ADP-ribosylation"/>
    <property type="evidence" value="ECO:0007669"/>
    <property type="project" value="TreeGrafter"/>
</dbReference>
<feature type="compositionally biased region" description="Basic and acidic residues" evidence="19">
    <location>
        <begin position="1043"/>
        <end position="1056"/>
    </location>
</feature>
<dbReference type="Gene3D" id="3.90.228.10">
    <property type="match status" value="2"/>
</dbReference>
<evidence type="ECO:0000313" key="25">
    <source>
        <dbReference type="EMBL" id="SPD10782.1"/>
    </source>
</evidence>
<dbReference type="PANTHER" id="PTHR10459:SF80">
    <property type="entry name" value="POLY [ADP-RIBOSE] POLYMERASE 1"/>
    <property type="match status" value="1"/>
</dbReference>
<dbReference type="SMART" id="SM00773">
    <property type="entry name" value="WGR"/>
    <property type="match status" value="1"/>
</dbReference>
<dbReference type="InterPro" id="IPR036930">
    <property type="entry name" value="WGR_dom_sf"/>
</dbReference>
<evidence type="ECO:0000256" key="13">
    <source>
        <dbReference type="ARBA" id="ARBA00023125"/>
    </source>
</evidence>
<dbReference type="InterPro" id="IPR012317">
    <property type="entry name" value="Poly(ADP-ribose)pol_cat_dom"/>
</dbReference>
<keyword evidence="14" id="KW-0539">Nucleus</keyword>
<dbReference type="PROSITE" id="PS50064">
    <property type="entry name" value="ZF_PARP_2"/>
    <property type="match status" value="2"/>
</dbReference>
<dbReference type="EMBL" id="OIVN01003369">
    <property type="protein sequence ID" value="SPD10782.1"/>
    <property type="molecule type" value="Genomic_DNA"/>
</dbReference>
<evidence type="ECO:0000256" key="2">
    <source>
        <dbReference type="ARBA" id="ARBA00000459"/>
    </source>
</evidence>
<keyword evidence="11" id="KW-0862">Zinc</keyword>
<dbReference type="InterPro" id="IPR038650">
    <property type="entry name" value="PADR1_C_dom_sf"/>
</dbReference>
<dbReference type="InterPro" id="IPR001357">
    <property type="entry name" value="BRCT_dom"/>
</dbReference>
<evidence type="ECO:0000256" key="6">
    <source>
        <dbReference type="ARBA" id="ARBA00022695"/>
    </source>
</evidence>
<comment type="catalytic activity">
    <reaction evidence="2">
        <text>L-glutamyl-[protein] + NAD(+) = 5-O-(ADP-D-ribosyl)-L-glutamyl-[protein] + nicotinamide</text>
        <dbReference type="Rhea" id="RHEA:58224"/>
        <dbReference type="Rhea" id="RHEA-COMP:10208"/>
        <dbReference type="Rhea" id="RHEA-COMP:15089"/>
        <dbReference type="ChEBI" id="CHEBI:17154"/>
        <dbReference type="ChEBI" id="CHEBI:29973"/>
        <dbReference type="ChEBI" id="CHEBI:57540"/>
        <dbReference type="ChEBI" id="CHEBI:142540"/>
    </reaction>
</comment>
<feature type="domain" description="WGR" evidence="24">
    <location>
        <begin position="524"/>
        <end position="624"/>
    </location>
</feature>
<evidence type="ECO:0000256" key="18">
    <source>
        <dbReference type="RuleBase" id="RU362114"/>
    </source>
</evidence>
<dbReference type="InterPro" id="IPR004102">
    <property type="entry name" value="Poly(ADP-ribose)pol_reg_dom"/>
</dbReference>
<dbReference type="InterPro" id="IPR001510">
    <property type="entry name" value="Znf_PARP"/>
</dbReference>
<proteinExistence type="inferred from homology"/>
<dbReference type="SMART" id="SM01335">
    <property type="entry name" value="PADR1"/>
    <property type="match status" value="1"/>
</dbReference>
<dbReference type="InterPro" id="IPR036957">
    <property type="entry name" value="Znf_PARP_sf"/>
</dbReference>
<dbReference type="EC" id="2.4.2.-" evidence="18"/>
<dbReference type="Pfam" id="PF08063">
    <property type="entry name" value="Zn_ribbon_PADR1"/>
    <property type="match status" value="1"/>
</dbReference>
<evidence type="ECO:0000256" key="19">
    <source>
        <dbReference type="SAM" id="MobiDB-lite"/>
    </source>
</evidence>
<evidence type="ECO:0000256" key="1">
    <source>
        <dbReference type="ARBA" id="ARBA00000438"/>
    </source>
</evidence>
<evidence type="ECO:0000256" key="3">
    <source>
        <dbReference type="ARBA" id="ARBA00004123"/>
    </source>
</evidence>
<dbReference type="GO" id="GO:0051287">
    <property type="term" value="F:NAD binding"/>
    <property type="evidence" value="ECO:0007669"/>
    <property type="project" value="InterPro"/>
</dbReference>
<name>A0A2N9HF21_FAGSY</name>
<dbReference type="SUPFAM" id="SSF52113">
    <property type="entry name" value="BRCT domain"/>
    <property type="match status" value="1"/>
</dbReference>
<evidence type="ECO:0000256" key="5">
    <source>
        <dbReference type="ARBA" id="ARBA00022679"/>
    </source>
</evidence>
<dbReference type="PROSITE" id="PS50172">
    <property type="entry name" value="BRCT"/>
    <property type="match status" value="1"/>
</dbReference>
<feature type="compositionally biased region" description="Polar residues" evidence="19">
    <location>
        <begin position="393"/>
        <end position="407"/>
    </location>
</feature>
<evidence type="ECO:0000256" key="4">
    <source>
        <dbReference type="ARBA" id="ARBA00022676"/>
    </source>
</evidence>
<feature type="compositionally biased region" description="Low complexity" evidence="19">
    <location>
        <begin position="383"/>
        <end position="392"/>
    </location>
</feature>
<dbReference type="CDD" id="cd01437">
    <property type="entry name" value="parp_like"/>
    <property type="match status" value="1"/>
</dbReference>
<keyword evidence="8" id="KW-0677">Repeat</keyword>
<keyword evidence="7" id="KW-0479">Metal-binding</keyword>
<evidence type="ECO:0000256" key="9">
    <source>
        <dbReference type="ARBA" id="ARBA00022765"/>
    </source>
</evidence>
<dbReference type="AlphaFoldDB" id="A0A2N9HF21"/>
<dbReference type="Pfam" id="PF00645">
    <property type="entry name" value="zf-PARP"/>
    <property type="match status" value="2"/>
</dbReference>
<evidence type="ECO:0000259" key="20">
    <source>
        <dbReference type="PROSITE" id="PS50064"/>
    </source>
</evidence>
<dbReference type="Gene3D" id="3.40.50.10190">
    <property type="entry name" value="BRCT domain"/>
    <property type="match status" value="1"/>
</dbReference>
<evidence type="ECO:0000259" key="22">
    <source>
        <dbReference type="PROSITE" id="PS51059"/>
    </source>
</evidence>
<dbReference type="GO" id="GO:0140806">
    <property type="term" value="F:NAD+-protein-aspartate ADP-ribosyltransferase activity"/>
    <property type="evidence" value="ECO:0007669"/>
    <property type="project" value="RHEA"/>
</dbReference>
<dbReference type="InterPro" id="IPR008288">
    <property type="entry name" value="PARP"/>
</dbReference>
<sequence>MASSSQKPWKAEYAKSSRSSCKTCKEGIVKEVLRLGKMVQAKQFDGLMPMWNHADCILKKAKQIKSIEDVEGIELLRWEDQQKIRKYVEGGGPGGPPTPTTKAVTTKECGIEVSQTSRATCKGCSQKIMKGEVRISTKPDGQGARGLVWNHANCYLELSPSTQVEKLSGWESLSASDQAAICALTAKNGAKVEIQENKELLQQSTSKAGVKRKKEDGGDQKPKVAKAIGDMSASRAACMENVADSRDEHSKASDLESKLETQTKELWALKDDLKKHVTTAELREMLEANGQDSAGSELDLRERCADGMMFGALASCSICSGSLRYSGGMYRCHGYLSAWSKCSYSTREPEHLKGKWKVPEETNNQYLSKWFRSQMVTKPVRILPLPSSNNPSGSRATNSQYQSTKSESLGDLRVAVSGIPKESMEEFKRKIEGAGGVVHTKIKKDTNCLVVSGVLDDQNAETRKARRMKLPIVREDYLVECIKRQKKLPFDLYKVEAIGEASSMVTVKVKGRSAVHEASGLQDTGHILEDGKSIYNTTLSMSDLSTGVNSYYILQIIQDDKGSDCYVFRKWGRVGNDKIGGNKLEALSKSDAIHEFKRLFLEKTGNPWEAWELKQNFQKKPGRFFPLDIDYGVNKQMTKNRRNDADSKLAAAVVELMKMLFNVETYRAAMMEFEINMSEMPLGKLSKSNIQKGTYLEDLIALKIWFEALTEIQNLLNSNVHNPSVKESLIVDASNRFFTVIPSIHPHVISDEEDFKSKVKMLEALQDIEIASRLVGFDADSDDSLDEKYMKLRCDISPLPHDSEDYRLIEKYLLTTHASTHTEWTLELEEVFSLKREGEFDKFAPYREKLKNRMLLWHVWFRSRFVDIYWSVGENRVEVEVNLNILSSAGSRLTNFVGILSQGLRIAPPEAPATGYMFGKGVYFADLVSKSAQYCFTDKKSPVGLMLLSEVALGEVYELKKAKYMDKPPEGKHSTKGLGKNIPLESEYVKWRDDIVVPCGKPVPSKVKASELMYNEYIVYNTAQIPPLSVAADMDGGAELDDGGERERERERERVD</sequence>
<feature type="domain" description="PARP alpha-helical" evidence="23">
    <location>
        <begin position="646"/>
        <end position="776"/>
    </location>
</feature>
<dbReference type="SUPFAM" id="SSF57716">
    <property type="entry name" value="Glucocorticoid receptor-like (DNA-binding domain)"/>
    <property type="match status" value="2"/>
</dbReference>
<dbReference type="GO" id="GO:0006302">
    <property type="term" value="P:double-strand break repair"/>
    <property type="evidence" value="ECO:0007669"/>
    <property type="project" value="TreeGrafter"/>
</dbReference>
<dbReference type="GO" id="GO:0003677">
    <property type="term" value="F:DNA binding"/>
    <property type="evidence" value="ECO:0007669"/>
    <property type="project" value="UniProtKB-KW"/>
</dbReference>
<evidence type="ECO:0000256" key="14">
    <source>
        <dbReference type="ARBA" id="ARBA00023242"/>
    </source>
</evidence>
<keyword evidence="12 18" id="KW-0520">NAD</keyword>
<feature type="compositionally biased region" description="Basic and acidic residues" evidence="19">
    <location>
        <begin position="213"/>
        <end position="222"/>
    </location>
</feature>
<evidence type="ECO:0000256" key="17">
    <source>
        <dbReference type="ARBA" id="ARBA00033987"/>
    </source>
</evidence>
<dbReference type="InterPro" id="IPR008893">
    <property type="entry name" value="WGR_domain"/>
</dbReference>
<comment type="catalytic activity">
    <reaction evidence="17">
        <text>NAD(+) + (ADP-D-ribosyl)n-acceptor = nicotinamide + (ADP-D-ribosyl)n+1-acceptor + H(+).</text>
        <dbReference type="EC" id="2.4.2.30"/>
    </reaction>
</comment>
<dbReference type="PIRSF" id="PIRSF000489">
    <property type="entry name" value="NAD_ADPRT"/>
    <property type="match status" value="1"/>
</dbReference>
<feature type="region of interest" description="Disordered" evidence="19">
    <location>
        <begin position="1033"/>
        <end position="1056"/>
    </location>
</feature>
<comment type="subcellular location">
    <subcellularLocation>
        <location evidence="3">Nucleus</location>
    </subcellularLocation>
</comment>
<dbReference type="FunFam" id="3.40.50.10190:FF:000051">
    <property type="entry name" value="Poly [ADP-ribose] polymerase"/>
    <property type="match status" value="1"/>
</dbReference>
<feature type="region of interest" description="Disordered" evidence="19">
    <location>
        <begin position="203"/>
        <end position="225"/>
    </location>
</feature>
<dbReference type="FunFam" id="2.20.25.630:FF:000001">
    <property type="entry name" value="Poly [ADP-ribose] polymerase"/>
    <property type="match status" value="1"/>
</dbReference>
<dbReference type="PROSITE" id="PS51977">
    <property type="entry name" value="WGR"/>
    <property type="match status" value="1"/>
</dbReference>
<dbReference type="GO" id="GO:0140807">
    <property type="term" value="F:NAD+-protein-glutamate ADP-ribosyltransferase activity"/>
    <property type="evidence" value="ECO:0007669"/>
    <property type="project" value="RHEA"/>
</dbReference>
<feature type="domain" description="PARP catalytic" evidence="22">
    <location>
        <begin position="783"/>
        <end position="1041"/>
    </location>
</feature>
<dbReference type="Pfam" id="PF00644">
    <property type="entry name" value="PARP"/>
    <property type="match status" value="2"/>
</dbReference>
<dbReference type="Pfam" id="PF02877">
    <property type="entry name" value="PARP_reg"/>
    <property type="match status" value="1"/>
</dbReference>
<dbReference type="GO" id="GO:0008270">
    <property type="term" value="F:zinc ion binding"/>
    <property type="evidence" value="ECO:0007669"/>
    <property type="project" value="UniProtKB-KW"/>
</dbReference>
<feature type="domain" description="PARP-type" evidence="20">
    <location>
        <begin position="9"/>
        <end position="92"/>
    </location>
</feature>
<dbReference type="SUPFAM" id="SSF56399">
    <property type="entry name" value="ADP-ribosylation"/>
    <property type="match status" value="2"/>
</dbReference>
<dbReference type="PROSITE" id="PS51060">
    <property type="entry name" value="PARP_ALPHA_HD"/>
    <property type="match status" value="1"/>
</dbReference>
<dbReference type="FunFam" id="3.30.1740.10:FF:000004">
    <property type="entry name" value="Poly [ADP-ribose] polymerase"/>
    <property type="match status" value="1"/>
</dbReference>
<dbReference type="FunFam" id="1.10.20.130:FF:000001">
    <property type="entry name" value="Poly [ADP-ribose] polymerase"/>
    <property type="match status" value="1"/>
</dbReference>
<dbReference type="PROSITE" id="PS51059">
    <property type="entry name" value="PARP_CATALYTIC"/>
    <property type="match status" value="1"/>
</dbReference>
<dbReference type="SMART" id="SM00292">
    <property type="entry name" value="BRCT"/>
    <property type="match status" value="1"/>
</dbReference>
<dbReference type="FunFam" id="1.20.142.10:FF:000002">
    <property type="entry name" value="Poly [ADP-ribose] polymerase"/>
    <property type="match status" value="1"/>
</dbReference>
<accession>A0A2N9HF21</accession>
<keyword evidence="6" id="KW-0548">Nucleotidyltransferase</keyword>
<dbReference type="Pfam" id="PF21728">
    <property type="entry name" value="PADR1_N"/>
    <property type="match status" value="1"/>
</dbReference>